<reference evidence="2" key="1">
    <citation type="submission" date="2022-11" db="UniProtKB">
        <authorList>
            <consortium name="WormBaseParasite"/>
        </authorList>
    </citation>
    <scope>IDENTIFICATION</scope>
</reference>
<dbReference type="AlphaFoldDB" id="A0A915HFI8"/>
<keyword evidence="1" id="KW-1185">Reference proteome</keyword>
<organism evidence="1 2">
    <name type="scientific">Romanomermis culicivorax</name>
    <name type="common">Nematode worm</name>
    <dbReference type="NCBI Taxonomy" id="13658"/>
    <lineage>
        <taxon>Eukaryota</taxon>
        <taxon>Metazoa</taxon>
        <taxon>Ecdysozoa</taxon>
        <taxon>Nematoda</taxon>
        <taxon>Enoplea</taxon>
        <taxon>Dorylaimia</taxon>
        <taxon>Mermithida</taxon>
        <taxon>Mermithoidea</taxon>
        <taxon>Mermithidae</taxon>
        <taxon>Romanomermis</taxon>
    </lineage>
</organism>
<evidence type="ECO:0000313" key="1">
    <source>
        <dbReference type="Proteomes" id="UP000887565"/>
    </source>
</evidence>
<proteinExistence type="predicted"/>
<accession>A0A915HFI8</accession>
<protein>
    <submittedName>
        <fullName evidence="2">Uncharacterized protein</fullName>
    </submittedName>
</protein>
<sequence length="140" mass="16900">MSKRKKIKVLYSNDKNTRWKYVEIHLPRNRQLQGPNQWPSFSQRCKTTNKLTLKQPDCEKDFNQYYFSCTHNALPSVENQQYCENYWTFCRYMLEQKLGVQDASIYRGGRKYYANTFCQRYKLMGTLYCPTLQTTSLRQD</sequence>
<evidence type="ECO:0000313" key="2">
    <source>
        <dbReference type="WBParaSite" id="nRc.2.0.1.t00054-RA"/>
    </source>
</evidence>
<dbReference type="WBParaSite" id="nRc.2.0.1.t00054-RA">
    <property type="protein sequence ID" value="nRc.2.0.1.t00054-RA"/>
    <property type="gene ID" value="nRc.2.0.1.g00054"/>
</dbReference>
<dbReference type="Proteomes" id="UP000887565">
    <property type="component" value="Unplaced"/>
</dbReference>
<name>A0A915HFI8_ROMCU</name>